<evidence type="ECO:0000313" key="11">
    <source>
        <dbReference type="EMBL" id="JAT54063.1"/>
    </source>
</evidence>
<feature type="transmembrane region" description="Helical" evidence="10">
    <location>
        <begin position="247"/>
        <end position="270"/>
    </location>
</feature>
<feature type="region of interest" description="Disordered" evidence="9">
    <location>
        <begin position="422"/>
        <end position="527"/>
    </location>
</feature>
<feature type="compositionally biased region" description="Basic and acidic residues" evidence="9">
    <location>
        <begin position="511"/>
        <end position="527"/>
    </location>
</feature>
<feature type="compositionally biased region" description="Low complexity" evidence="9">
    <location>
        <begin position="425"/>
        <end position="443"/>
    </location>
</feature>
<feature type="transmembrane region" description="Helical" evidence="10">
    <location>
        <begin position="12"/>
        <end position="36"/>
    </location>
</feature>
<dbReference type="EMBL" id="GDJX01013873">
    <property type="protein sequence ID" value="JAT54063.1"/>
    <property type="molecule type" value="Transcribed_RNA"/>
</dbReference>
<dbReference type="PANTHER" id="PTHR31942:SF72">
    <property type="entry name" value="MLO-LIKE PROTEIN"/>
    <property type="match status" value="1"/>
</dbReference>
<keyword evidence="3 8" id="KW-0812">Transmembrane</keyword>
<comment type="function">
    <text evidence="8">May be involved in modulation of pathogen defense and leaf cell death.</text>
</comment>
<feature type="compositionally biased region" description="Polar residues" evidence="9">
    <location>
        <begin position="460"/>
        <end position="469"/>
    </location>
</feature>
<evidence type="ECO:0000256" key="2">
    <source>
        <dbReference type="ARBA" id="ARBA00006574"/>
    </source>
</evidence>
<evidence type="ECO:0000256" key="10">
    <source>
        <dbReference type="SAM" id="Phobius"/>
    </source>
</evidence>
<gene>
    <name evidence="11" type="primary">MLO12_8</name>
    <name evidence="8" type="synonym">MLO</name>
    <name evidence="11" type="ORF">g.108177</name>
</gene>
<organism evidence="11">
    <name type="scientific">Anthurium amnicola</name>
    <dbReference type="NCBI Taxonomy" id="1678845"/>
    <lineage>
        <taxon>Eukaryota</taxon>
        <taxon>Viridiplantae</taxon>
        <taxon>Streptophyta</taxon>
        <taxon>Embryophyta</taxon>
        <taxon>Tracheophyta</taxon>
        <taxon>Spermatophyta</taxon>
        <taxon>Magnoliopsida</taxon>
        <taxon>Liliopsida</taxon>
        <taxon>Araceae</taxon>
        <taxon>Pothoideae</taxon>
        <taxon>Potheae</taxon>
        <taxon>Anthurium</taxon>
    </lineage>
</organism>
<dbReference type="GO" id="GO:0005516">
    <property type="term" value="F:calmodulin binding"/>
    <property type="evidence" value="ECO:0007669"/>
    <property type="project" value="UniProtKB-KW"/>
</dbReference>
<comment type="similarity">
    <text evidence="2 8">Belongs to the MLO family.</text>
</comment>
<dbReference type="InterPro" id="IPR004326">
    <property type="entry name" value="Mlo"/>
</dbReference>
<evidence type="ECO:0000256" key="5">
    <source>
        <dbReference type="ARBA" id="ARBA00022989"/>
    </source>
</evidence>
<dbReference type="Pfam" id="PF03094">
    <property type="entry name" value="Mlo"/>
    <property type="match status" value="2"/>
</dbReference>
<keyword evidence="7 8" id="KW-0568">Pathogenesis-related protein</keyword>
<accession>A0A1D1YHE0</accession>
<keyword evidence="6 8" id="KW-0472">Membrane</keyword>
<reference evidence="11" key="1">
    <citation type="submission" date="2015-07" db="EMBL/GenBank/DDBJ databases">
        <title>Transcriptome Assembly of Anthurium amnicola.</title>
        <authorList>
            <person name="Suzuki J."/>
        </authorList>
    </citation>
    <scope>NUCLEOTIDE SEQUENCE</scope>
</reference>
<feature type="transmembrane region" description="Helical" evidence="10">
    <location>
        <begin position="276"/>
        <end position="295"/>
    </location>
</feature>
<evidence type="ECO:0000256" key="9">
    <source>
        <dbReference type="SAM" id="MobiDB-lite"/>
    </source>
</evidence>
<feature type="transmembrane region" description="Helical" evidence="10">
    <location>
        <begin position="124"/>
        <end position="145"/>
    </location>
</feature>
<dbReference type="AlphaFoldDB" id="A0A1D1YHE0"/>
<feature type="transmembrane region" description="Helical" evidence="10">
    <location>
        <begin position="331"/>
        <end position="355"/>
    </location>
</feature>
<comment type="domain">
    <text evidence="8">The C-terminus contains a calmodulin-binding domain, which binds calmodulin in a calcium-dependent fashion.</text>
</comment>
<keyword evidence="4 8" id="KW-0611">Plant defense</keyword>
<proteinExistence type="inferred from homology"/>
<feature type="transmembrane region" description="Helical" evidence="10">
    <location>
        <begin position="370"/>
        <end position="395"/>
    </location>
</feature>
<evidence type="ECO:0000256" key="8">
    <source>
        <dbReference type="RuleBase" id="RU280816"/>
    </source>
</evidence>
<feature type="transmembrane region" description="Helical" evidence="10">
    <location>
        <begin position="57"/>
        <end position="75"/>
    </location>
</feature>
<dbReference type="GO" id="GO:0006952">
    <property type="term" value="P:defense response"/>
    <property type="evidence" value="ECO:0007669"/>
    <property type="project" value="UniProtKB-KW"/>
</dbReference>
<evidence type="ECO:0000256" key="7">
    <source>
        <dbReference type="ARBA" id="ARBA00023265"/>
    </source>
</evidence>
<evidence type="ECO:0000256" key="4">
    <source>
        <dbReference type="ARBA" id="ARBA00022821"/>
    </source>
</evidence>
<keyword evidence="5 8" id="KW-1133">Transmembrane helix</keyword>
<comment type="subcellular location">
    <subcellularLocation>
        <location evidence="1 8">Membrane</location>
        <topology evidence="1 8">Multi-pass membrane protein</topology>
    </subcellularLocation>
</comment>
<dbReference type="PANTHER" id="PTHR31942">
    <property type="entry name" value="MLO-LIKE PROTEIN 1"/>
    <property type="match status" value="1"/>
</dbReference>
<dbReference type="GO" id="GO:0016020">
    <property type="term" value="C:membrane"/>
    <property type="evidence" value="ECO:0007669"/>
    <property type="project" value="UniProtKB-SubCell"/>
</dbReference>
<name>A0A1D1YHE0_9ARAE</name>
<evidence type="ECO:0000256" key="1">
    <source>
        <dbReference type="ARBA" id="ARBA00004141"/>
    </source>
</evidence>
<feature type="compositionally biased region" description="Acidic residues" evidence="9">
    <location>
        <begin position="493"/>
        <end position="510"/>
    </location>
</feature>
<feature type="compositionally biased region" description="Basic and acidic residues" evidence="9">
    <location>
        <begin position="470"/>
        <end position="484"/>
    </location>
</feature>
<protein>
    <recommendedName>
        <fullName evidence="8">MLO-like protein</fullName>
    </recommendedName>
</protein>
<evidence type="ECO:0000256" key="3">
    <source>
        <dbReference type="ARBA" id="ARBA00022692"/>
    </source>
</evidence>
<evidence type="ECO:0000256" key="6">
    <source>
        <dbReference type="ARBA" id="ARBA00023136"/>
    </source>
</evidence>
<sequence length="527" mass="60097">MAEDASLERTPTWAVAAVCAIFITVSILLEHAIHLLSEFLKKRKKKMLNRALYQIKLDLMLLGFISLLSTVAQQPTAKICIPKTLEDSFLPCKNTTLPSGIVEESSCKEKGKISLVSAKGIDQLQMLIFSLAFFHVISCLLTMGLGEAKMKKWELWEEETKTTEYQFSNDPRRIKLTRETTFGRRHLKYWSDHSLLLWPVCFFRQFTGSISKADYFALRRGFILAHFAREESFDFHKFLGRSLDADFVEVVGIRLWIWVFSTMFIFFNAYVFHNYLWLPFIPLLIALIVGTKLEVIITRMCLESSTDMAIVSGTLLVKPHNDLFWFGRPRLFLQLIHLVLFQNSFQLAFFTWTWYKFGLRSCFHKRTEDIAIRIAVGIFVQLLCGYVTLPLYALVTQMGSTLKPAVFTEDVAMRLKTWHETARQSAVTTTRPPASTSTSARPSISHTMETSPSPFPSPSLTMGSSSLNGTHEKGSQELDVDGSHVELGLVQEIAEEEADAENTDPAETSDDEIRPRESYDGELSFRW</sequence>
<keyword evidence="8" id="KW-0112">Calmodulin-binding</keyword>